<evidence type="ECO:0000256" key="1">
    <source>
        <dbReference type="ARBA" id="ARBA00017446"/>
    </source>
</evidence>
<dbReference type="EMBL" id="LR134155">
    <property type="protein sequence ID" value="VEA70499.1"/>
    <property type="molecule type" value="Genomic_DNA"/>
</dbReference>
<dbReference type="Pfam" id="PF00463">
    <property type="entry name" value="ICL"/>
    <property type="match status" value="1"/>
</dbReference>
<evidence type="ECO:0000256" key="2">
    <source>
        <dbReference type="ARBA" id="ARBA00022723"/>
    </source>
</evidence>
<comment type="catalytic activity">
    <reaction evidence="4">
        <text>D-threo-isocitrate = glyoxylate + succinate</text>
        <dbReference type="Rhea" id="RHEA:13245"/>
        <dbReference type="ChEBI" id="CHEBI:15562"/>
        <dbReference type="ChEBI" id="CHEBI:30031"/>
        <dbReference type="ChEBI" id="CHEBI:36655"/>
        <dbReference type="EC" id="4.1.3.1"/>
    </reaction>
</comment>
<dbReference type="InterPro" id="IPR015813">
    <property type="entry name" value="Pyrv/PenolPyrv_kinase-like_dom"/>
</dbReference>
<dbReference type="Proteomes" id="UP000271603">
    <property type="component" value="Chromosome"/>
</dbReference>
<dbReference type="InterPro" id="IPR040442">
    <property type="entry name" value="Pyrv_kinase-like_dom_sf"/>
</dbReference>
<dbReference type="AlphaFoldDB" id="A0A3S4GIV4"/>
<protein>
    <recommendedName>
        <fullName evidence="1">Isocitrate lyase</fullName>
    </recommendedName>
    <alternativeName>
        <fullName evidence="5">Isocitrase</fullName>
    </alternativeName>
    <alternativeName>
        <fullName evidence="6">Isocitratase</fullName>
    </alternativeName>
</protein>
<dbReference type="STRING" id="61652.AXX16_0916"/>
<accession>A0A3S4GIV4</accession>
<evidence type="ECO:0000256" key="3">
    <source>
        <dbReference type="ARBA" id="ARBA00023239"/>
    </source>
</evidence>
<proteinExistence type="predicted"/>
<evidence type="ECO:0000256" key="4">
    <source>
        <dbReference type="ARBA" id="ARBA00023531"/>
    </source>
</evidence>
<sequence>MTTSRSQQIQQLEQEWKSARWEGITRPYSAEDVINLRGSVNPVCTLAQNGAAKLWELLHGGARKGYINCLGALTGGQALQQAKAGVEAVYLSGWQVAADANTASAMYPDQSLYPVDSVPAVVSGLTIPSAAPIRSSGRIKSSRAVKAMLTTSCRSSPMRKRASAGC</sequence>
<dbReference type="InterPro" id="IPR006254">
    <property type="entry name" value="Isocitrate_lyase"/>
</dbReference>
<evidence type="ECO:0000256" key="5">
    <source>
        <dbReference type="ARBA" id="ARBA00031022"/>
    </source>
</evidence>
<dbReference type="GO" id="GO:0019752">
    <property type="term" value="P:carboxylic acid metabolic process"/>
    <property type="evidence" value="ECO:0007669"/>
    <property type="project" value="InterPro"/>
</dbReference>
<keyword evidence="2" id="KW-0479">Metal-binding</keyword>
<reference evidence="7 8" key="1">
    <citation type="submission" date="2018-12" db="EMBL/GenBank/DDBJ databases">
        <authorList>
            <consortium name="Pathogen Informatics"/>
        </authorList>
    </citation>
    <scope>NUCLEOTIDE SEQUENCE [LARGE SCALE GENOMIC DNA]</scope>
    <source>
        <strain evidence="7 8">NCTC9419</strain>
    </source>
</reference>
<dbReference type="PANTHER" id="PTHR21631:SF3">
    <property type="entry name" value="BIFUNCTIONAL GLYOXYLATE CYCLE PROTEIN"/>
    <property type="match status" value="1"/>
</dbReference>
<evidence type="ECO:0000313" key="8">
    <source>
        <dbReference type="Proteomes" id="UP000271603"/>
    </source>
</evidence>
<name>A0A3S4GIV4_SERRU</name>
<dbReference type="Gene3D" id="3.20.20.60">
    <property type="entry name" value="Phosphoenolpyruvate-binding domains"/>
    <property type="match status" value="1"/>
</dbReference>
<dbReference type="GO" id="GO:0004451">
    <property type="term" value="F:isocitrate lyase activity"/>
    <property type="evidence" value="ECO:0007669"/>
    <property type="project" value="UniProtKB-EC"/>
</dbReference>
<dbReference type="GO" id="GO:0046872">
    <property type="term" value="F:metal ion binding"/>
    <property type="evidence" value="ECO:0007669"/>
    <property type="project" value="UniProtKB-KW"/>
</dbReference>
<gene>
    <name evidence="7" type="primary">aceA_3</name>
    <name evidence="7" type="ORF">NCTC9419_01998</name>
</gene>
<organism evidence="7 8">
    <name type="scientific">Serratia rubidaea</name>
    <name type="common">Serratia marinorubra</name>
    <dbReference type="NCBI Taxonomy" id="61652"/>
    <lineage>
        <taxon>Bacteria</taxon>
        <taxon>Pseudomonadati</taxon>
        <taxon>Pseudomonadota</taxon>
        <taxon>Gammaproteobacteria</taxon>
        <taxon>Enterobacterales</taxon>
        <taxon>Yersiniaceae</taxon>
        <taxon>Serratia</taxon>
    </lineage>
</organism>
<dbReference type="SUPFAM" id="SSF51621">
    <property type="entry name" value="Phosphoenolpyruvate/pyruvate domain"/>
    <property type="match status" value="1"/>
</dbReference>
<evidence type="ECO:0000313" key="7">
    <source>
        <dbReference type="EMBL" id="VEA70499.1"/>
    </source>
</evidence>
<evidence type="ECO:0000256" key="6">
    <source>
        <dbReference type="ARBA" id="ARBA00031921"/>
    </source>
</evidence>
<keyword evidence="3 7" id="KW-0456">Lyase</keyword>
<dbReference type="PANTHER" id="PTHR21631">
    <property type="entry name" value="ISOCITRATE LYASE/MALATE SYNTHASE"/>
    <property type="match status" value="1"/>
</dbReference>